<dbReference type="PANTHER" id="PTHR20934:SF0">
    <property type="entry name" value="TRANSCRIPTION ELONGATION FACTOR 1 HOMOLOG"/>
    <property type="match status" value="1"/>
</dbReference>
<evidence type="ECO:0000256" key="4">
    <source>
        <dbReference type="ARBA" id="ARBA00022723"/>
    </source>
</evidence>
<dbReference type="AlphaFoldDB" id="A0AAD1Y458"/>
<organism evidence="12 13">
    <name type="scientific">Euplotes crassus</name>
    <dbReference type="NCBI Taxonomy" id="5936"/>
    <lineage>
        <taxon>Eukaryota</taxon>
        <taxon>Sar</taxon>
        <taxon>Alveolata</taxon>
        <taxon>Ciliophora</taxon>
        <taxon>Intramacronucleata</taxon>
        <taxon>Spirotrichea</taxon>
        <taxon>Hypotrichia</taxon>
        <taxon>Euplotida</taxon>
        <taxon>Euplotidae</taxon>
        <taxon>Moneuplotes</taxon>
    </lineage>
</organism>
<feature type="compositionally biased region" description="Acidic residues" evidence="11">
    <location>
        <begin position="98"/>
        <end position="118"/>
    </location>
</feature>
<dbReference type="PANTHER" id="PTHR20934">
    <property type="entry name" value="TRANSCRIPTION ELONGATION FACTOR 1 HOMOLOG"/>
    <property type="match status" value="1"/>
</dbReference>
<feature type="compositionally biased region" description="Basic and acidic residues" evidence="11">
    <location>
        <begin position="81"/>
        <end position="90"/>
    </location>
</feature>
<gene>
    <name evidence="12" type="ORF">ECRASSUSDP1_LOCUS24008</name>
</gene>
<evidence type="ECO:0000313" key="13">
    <source>
        <dbReference type="Proteomes" id="UP001295684"/>
    </source>
</evidence>
<evidence type="ECO:0000256" key="8">
    <source>
        <dbReference type="ARBA" id="ARBA00023163"/>
    </source>
</evidence>
<evidence type="ECO:0000256" key="5">
    <source>
        <dbReference type="ARBA" id="ARBA00022771"/>
    </source>
</evidence>
<dbReference type="GO" id="GO:0006368">
    <property type="term" value="P:transcription elongation by RNA polymerase II"/>
    <property type="evidence" value="ECO:0007669"/>
    <property type="project" value="TreeGrafter"/>
</dbReference>
<evidence type="ECO:0000313" key="12">
    <source>
        <dbReference type="EMBL" id="CAI2382532.1"/>
    </source>
</evidence>
<keyword evidence="4 10" id="KW-0479">Metal-binding</keyword>
<accession>A0AAD1Y458</accession>
<feature type="region of interest" description="Disordered" evidence="11">
    <location>
        <begin position="81"/>
        <end position="150"/>
    </location>
</feature>
<dbReference type="EMBL" id="CAMPGE010024716">
    <property type="protein sequence ID" value="CAI2382532.1"/>
    <property type="molecule type" value="Genomic_DNA"/>
</dbReference>
<evidence type="ECO:0000256" key="11">
    <source>
        <dbReference type="SAM" id="MobiDB-lite"/>
    </source>
</evidence>
<dbReference type="InterPro" id="IPR007808">
    <property type="entry name" value="Elf1"/>
</dbReference>
<sequence length="150" mass="16879">MGGRKKQQAPKAAKKYTIPTVFDCPFCNQHESVEVKIETEAAVGNVFCRLCSASFQTSVHHLMEPIDIYCEWIDQSEKLQKEMDSKDKKTLKAATGDFQDDFDNEAEGEGDYADEQEEPAPMMKKTIENPEEAAPAKDDDAEGEESDDYE</sequence>
<keyword evidence="6 10" id="KW-0862">Zinc</keyword>
<dbReference type="FunFam" id="2.20.25.190:FF:000001">
    <property type="entry name" value="Transcription elongation factor 1 homolog"/>
    <property type="match status" value="1"/>
</dbReference>
<keyword evidence="13" id="KW-1185">Reference proteome</keyword>
<comment type="function">
    <text evidence="1 10">Transcription elongation factor implicated in the maintenance of proper chromatin structure in actively transcribed regions.</text>
</comment>
<comment type="subcellular location">
    <subcellularLocation>
        <location evidence="2 10">Nucleus</location>
    </subcellularLocation>
</comment>
<evidence type="ECO:0000256" key="10">
    <source>
        <dbReference type="RuleBase" id="RU364033"/>
    </source>
</evidence>
<keyword evidence="8 10" id="KW-0804">Transcription</keyword>
<evidence type="ECO:0000256" key="7">
    <source>
        <dbReference type="ARBA" id="ARBA00023015"/>
    </source>
</evidence>
<keyword evidence="5 10" id="KW-0863">Zinc-finger</keyword>
<dbReference type="GO" id="GO:0008270">
    <property type="term" value="F:zinc ion binding"/>
    <property type="evidence" value="ECO:0007669"/>
    <property type="project" value="UniProtKB-KW"/>
</dbReference>
<comment type="similarity">
    <text evidence="3 10">Belongs to the ELOF1 family.</text>
</comment>
<evidence type="ECO:0000256" key="2">
    <source>
        <dbReference type="ARBA" id="ARBA00004123"/>
    </source>
</evidence>
<dbReference type="InterPro" id="IPR038567">
    <property type="entry name" value="T_Elf1_sf"/>
</dbReference>
<dbReference type="Proteomes" id="UP001295684">
    <property type="component" value="Unassembled WGS sequence"/>
</dbReference>
<protein>
    <recommendedName>
        <fullName evidence="10">Transcription elongation factor 1 homolog</fullName>
    </recommendedName>
</protein>
<evidence type="ECO:0000256" key="3">
    <source>
        <dbReference type="ARBA" id="ARBA00009730"/>
    </source>
</evidence>
<feature type="compositionally biased region" description="Acidic residues" evidence="11">
    <location>
        <begin position="139"/>
        <end position="150"/>
    </location>
</feature>
<comment type="caution">
    <text evidence="12">The sequence shown here is derived from an EMBL/GenBank/DDBJ whole genome shotgun (WGS) entry which is preliminary data.</text>
</comment>
<evidence type="ECO:0000256" key="9">
    <source>
        <dbReference type="ARBA" id="ARBA00023242"/>
    </source>
</evidence>
<dbReference type="Pfam" id="PF05129">
    <property type="entry name" value="Zn_ribbon_Elf1"/>
    <property type="match status" value="1"/>
</dbReference>
<keyword evidence="7 10" id="KW-0805">Transcription regulation</keyword>
<dbReference type="Gene3D" id="2.20.25.190">
    <property type="match status" value="1"/>
</dbReference>
<keyword evidence="9 10" id="KW-0539">Nucleus</keyword>
<dbReference type="GO" id="GO:0008023">
    <property type="term" value="C:transcription elongation factor complex"/>
    <property type="evidence" value="ECO:0007669"/>
    <property type="project" value="TreeGrafter"/>
</dbReference>
<dbReference type="GO" id="GO:0000993">
    <property type="term" value="F:RNA polymerase II complex binding"/>
    <property type="evidence" value="ECO:0007669"/>
    <property type="project" value="TreeGrafter"/>
</dbReference>
<reference evidence="12" key="1">
    <citation type="submission" date="2023-07" db="EMBL/GenBank/DDBJ databases">
        <authorList>
            <consortium name="AG Swart"/>
            <person name="Singh M."/>
            <person name="Singh A."/>
            <person name="Seah K."/>
            <person name="Emmerich C."/>
        </authorList>
    </citation>
    <scope>NUCLEOTIDE SEQUENCE</scope>
    <source>
        <strain evidence="12">DP1</strain>
    </source>
</reference>
<evidence type="ECO:0000256" key="1">
    <source>
        <dbReference type="ARBA" id="ARBA00003357"/>
    </source>
</evidence>
<name>A0AAD1Y458_EUPCR</name>
<evidence type="ECO:0000256" key="6">
    <source>
        <dbReference type="ARBA" id="ARBA00022833"/>
    </source>
</evidence>
<dbReference type="SUPFAM" id="SSF57783">
    <property type="entry name" value="Zinc beta-ribbon"/>
    <property type="match status" value="1"/>
</dbReference>
<proteinExistence type="inferred from homology"/>